<dbReference type="EMBL" id="CYKH01000502">
    <property type="protein sequence ID" value="CUG02961.1"/>
    <property type="molecule type" value="Genomic_DNA"/>
</dbReference>
<feature type="compositionally biased region" description="Polar residues" evidence="1">
    <location>
        <begin position="684"/>
        <end position="700"/>
    </location>
</feature>
<keyword evidence="2" id="KW-0812">Transmembrane</keyword>
<protein>
    <submittedName>
        <fullName evidence="3">GPI-anchored surface protein, putative</fullName>
    </submittedName>
</protein>
<feature type="transmembrane region" description="Helical" evidence="2">
    <location>
        <begin position="821"/>
        <end position="842"/>
    </location>
</feature>
<evidence type="ECO:0000313" key="4">
    <source>
        <dbReference type="Proteomes" id="UP000051952"/>
    </source>
</evidence>
<reference evidence="4" key="1">
    <citation type="submission" date="2015-09" db="EMBL/GenBank/DDBJ databases">
        <authorList>
            <consortium name="Pathogen Informatics"/>
        </authorList>
    </citation>
    <scope>NUCLEOTIDE SEQUENCE [LARGE SCALE GENOMIC DNA]</scope>
    <source>
        <strain evidence="4">Lake Konstanz</strain>
    </source>
</reference>
<evidence type="ECO:0000256" key="2">
    <source>
        <dbReference type="SAM" id="Phobius"/>
    </source>
</evidence>
<feature type="transmembrane region" description="Helical" evidence="2">
    <location>
        <begin position="281"/>
        <end position="302"/>
    </location>
</feature>
<feature type="transmembrane region" description="Helical" evidence="2">
    <location>
        <begin position="249"/>
        <end position="269"/>
    </location>
</feature>
<feature type="transmembrane region" description="Helical" evidence="2">
    <location>
        <begin position="127"/>
        <end position="151"/>
    </location>
</feature>
<dbReference type="Proteomes" id="UP000051952">
    <property type="component" value="Unassembled WGS sequence"/>
</dbReference>
<keyword evidence="2" id="KW-1133">Transmembrane helix</keyword>
<feature type="transmembrane region" description="Helical" evidence="2">
    <location>
        <begin position="98"/>
        <end position="115"/>
    </location>
</feature>
<gene>
    <name evidence="3" type="ORF">BSAL_69995</name>
</gene>
<name>A0A0S4IRN6_BODSA</name>
<feature type="transmembrane region" description="Helical" evidence="2">
    <location>
        <begin position="791"/>
        <end position="809"/>
    </location>
</feature>
<feature type="transmembrane region" description="Helical" evidence="2">
    <location>
        <begin position="849"/>
        <end position="867"/>
    </location>
</feature>
<keyword evidence="4" id="KW-1185">Reference proteome</keyword>
<dbReference type="AlphaFoldDB" id="A0A0S4IRN6"/>
<dbReference type="VEuPathDB" id="TriTrypDB:BSAL_69995"/>
<sequence>MNSQSPKEVLLTSPLLHSQGGASTVLQHSHDKFKSVFDVTMAASKGGGKRSLMAGEVAGHRRRLSCPSEVHPVSLLFDNQLHEDCFVIRFYSPNRNSALVGLFVLAMILVIASSIDLNLPRLDVPIFRVSLIIAASLSVASFVTASVNAAVHRNLLFLSSNRKTNDIEVVKKDRLMYHLSSWWEVSLVLAHLATIVWSFNLNVAKSVGCLGSNELDDPINDRICSTTLQFDGLLMVPIIFQGVVFPVRWFLHVPVSISIVVAFFGMRFLPQIPLSVTDLKLLMTSAFVFGIPIVVSAVVRFLRERELRQLLLKELQLEATFHQLNVLTARHETLLTPWVPLPAEEQVKLLRSALHGSHLWGLGNQTIVGMVHFGKFSSWVAKSGASEACRALCKLVDAADKYYELISPLSDSMLKCHIDGDHYLLVCPDRADGGFLLIIALLACQEVSSAEFSGNDEYECGTLEACAAVTSGLLGVAGIAASGTLAPAGPAMTRLLAVSRGCNSSRSVGPRLTVTSDTLRYMPHVPLHSSCALTFDNDDAPINVENVFHVPFVSLLELGNAQHFQPLEYVPAAKRQQLLHILGDNAPLLLEVAVPVTVIPDGPQIEQQTFLPSLLFGASSTTSERFRHLASQLHPPPPTGDVVFSAAESVASASTHLLLPALTKRLDSSPQNAADRAIDYNGNSALQHPQEQPSHFSPASSIDRASKKPPQLKDDVAKNSNFSTSRSCFLLVHETFVDKDVEHRFMRHAAHHVAKLDLLVASVASFAMGLFLVIICVVYETTSMEVPGPMSCSVAAMSFGILLTAVSVVHVRQLLVAEAVLVAHEFLFWCFDAAVIGTVYTGQPNTSPLGDTQLVWMFMLVTINFVRPRAHGVLPHVSLDMVSSIAFFVLACIHTQHTPLMRKLNIVCAVAVGFAPLYLHSCLDNEERQKFVTETCLEELQHNLILKNGEINKLLAHNRANNPAAIFAARAQRVRQASRYAPHQLMPQSPLIVDNVDPSTSTTIASRAIDSPLLVVEFQTVVPSSTTLELKHSVTTAKAFVEAIESLISLQFFKLFRVVKATSTSLLILPSASVVGQGNGSADTKDKTTTEIHLVQLGVEIVWKLCPQHHIIGRAVVDSGVMMGVLLGTSSMSFEFTGPVIERAKCLVDAAVWGHVFVSKRVLRYCGISTKHSLDVVTAGGLVGELDLEGWMPWRVGAFPLIAMNVVIQGKSHAAIV</sequence>
<organism evidence="3 4">
    <name type="scientific">Bodo saltans</name>
    <name type="common">Flagellated protozoan</name>
    <dbReference type="NCBI Taxonomy" id="75058"/>
    <lineage>
        <taxon>Eukaryota</taxon>
        <taxon>Discoba</taxon>
        <taxon>Euglenozoa</taxon>
        <taxon>Kinetoplastea</taxon>
        <taxon>Metakinetoplastina</taxon>
        <taxon>Eubodonida</taxon>
        <taxon>Bodonidae</taxon>
        <taxon>Bodo</taxon>
    </lineage>
</organism>
<evidence type="ECO:0000256" key="1">
    <source>
        <dbReference type="SAM" id="MobiDB-lite"/>
    </source>
</evidence>
<evidence type="ECO:0000313" key="3">
    <source>
        <dbReference type="EMBL" id="CUG02961.1"/>
    </source>
</evidence>
<accession>A0A0S4IRN6</accession>
<keyword evidence="2" id="KW-0472">Membrane</keyword>
<proteinExistence type="predicted"/>
<feature type="transmembrane region" description="Helical" evidence="2">
    <location>
        <begin position="758"/>
        <end position="779"/>
    </location>
</feature>
<feature type="region of interest" description="Disordered" evidence="1">
    <location>
        <begin position="684"/>
        <end position="719"/>
    </location>
</feature>
<feature type="transmembrane region" description="Helical" evidence="2">
    <location>
        <begin position="873"/>
        <end position="892"/>
    </location>
</feature>